<dbReference type="Proteomes" id="UP000824161">
    <property type="component" value="Unassembled WGS sequence"/>
</dbReference>
<dbReference type="SUPFAM" id="SSF89095">
    <property type="entry name" value="GatB/YqeY motif"/>
    <property type="match status" value="1"/>
</dbReference>
<organism evidence="1 2">
    <name type="scientific">Candidatus Merdimorpha stercoravium</name>
    <dbReference type="NCBI Taxonomy" id="2840863"/>
    <lineage>
        <taxon>Bacteria</taxon>
        <taxon>Pseudomonadati</taxon>
        <taxon>Bacteroidota</taxon>
        <taxon>Flavobacteriia</taxon>
        <taxon>Flavobacteriales</taxon>
        <taxon>Candidatus Merdimorpha</taxon>
    </lineage>
</organism>
<dbReference type="PANTHER" id="PTHR28055">
    <property type="entry name" value="ALTERED INHERITANCE OF MITOCHONDRIA PROTEIN 41, MITOCHONDRIAL"/>
    <property type="match status" value="1"/>
</dbReference>
<evidence type="ECO:0000313" key="2">
    <source>
        <dbReference type="Proteomes" id="UP000824161"/>
    </source>
</evidence>
<dbReference type="InterPro" id="IPR003789">
    <property type="entry name" value="Asn/Gln_tRNA_amidoTrase-B-like"/>
</dbReference>
<dbReference type="PANTHER" id="PTHR28055:SF1">
    <property type="entry name" value="ALTERED INHERITANCE OF MITOCHONDRIA PROTEIN 41, MITOCHONDRIAL"/>
    <property type="match status" value="1"/>
</dbReference>
<dbReference type="EMBL" id="DVLY01000084">
    <property type="protein sequence ID" value="HIT97908.1"/>
    <property type="molecule type" value="Genomic_DNA"/>
</dbReference>
<comment type="caution">
    <text evidence="1">The sequence shown here is derived from an EMBL/GenBank/DDBJ whole genome shotgun (WGS) entry which is preliminary data.</text>
</comment>
<dbReference type="Gene3D" id="1.10.10.410">
    <property type="match status" value="1"/>
</dbReference>
<dbReference type="Pfam" id="PF09424">
    <property type="entry name" value="YqeY"/>
    <property type="match status" value="1"/>
</dbReference>
<dbReference type="GO" id="GO:0016884">
    <property type="term" value="F:carbon-nitrogen ligase activity, with glutamine as amido-N-donor"/>
    <property type="evidence" value="ECO:0007669"/>
    <property type="project" value="InterPro"/>
</dbReference>
<proteinExistence type="predicted"/>
<dbReference type="AlphaFoldDB" id="A0A9D1KTF7"/>
<dbReference type="InterPro" id="IPR023168">
    <property type="entry name" value="GatB_Yqey_C_2"/>
</dbReference>
<dbReference type="InterPro" id="IPR042184">
    <property type="entry name" value="YqeY/Aim41_N"/>
</dbReference>
<reference evidence="1" key="2">
    <citation type="journal article" date="2021" name="PeerJ">
        <title>Extensive microbial diversity within the chicken gut microbiome revealed by metagenomics and culture.</title>
        <authorList>
            <person name="Gilroy R."/>
            <person name="Ravi A."/>
            <person name="Getino M."/>
            <person name="Pursley I."/>
            <person name="Horton D.L."/>
            <person name="Alikhan N.F."/>
            <person name="Baker D."/>
            <person name="Gharbi K."/>
            <person name="Hall N."/>
            <person name="Watson M."/>
            <person name="Adriaenssens E.M."/>
            <person name="Foster-Nyarko E."/>
            <person name="Jarju S."/>
            <person name="Secka A."/>
            <person name="Antonio M."/>
            <person name="Oren A."/>
            <person name="Chaudhuri R.R."/>
            <person name="La Ragione R."/>
            <person name="Hildebrand F."/>
            <person name="Pallen M.J."/>
        </authorList>
    </citation>
    <scope>NUCLEOTIDE SEQUENCE</scope>
    <source>
        <strain evidence="1">1383</strain>
    </source>
</reference>
<accession>A0A9D1KTF7</accession>
<sequence length="149" mass="15957">MNLEEKIMEGIKQAMKSHDKVALESLRAVKSAILLEKTSGAKGELDQAAEMKLLQKLVKQRKESAEIYTQQNRPDLAEAELAQAAVIEAYLPKQLSAEELEAEVAAIIAQTGASSPAEMGKVMGVASKALAGKADGRAIADTVKRLLAR</sequence>
<evidence type="ECO:0000313" key="1">
    <source>
        <dbReference type="EMBL" id="HIT97908.1"/>
    </source>
</evidence>
<dbReference type="InterPro" id="IPR019004">
    <property type="entry name" value="YqeY/Aim41"/>
</dbReference>
<dbReference type="Gene3D" id="1.10.1510.10">
    <property type="entry name" value="Uncharacterised protein YqeY/AIM41 PF09424, N-terminal domain"/>
    <property type="match status" value="1"/>
</dbReference>
<reference evidence="1" key="1">
    <citation type="submission" date="2020-10" db="EMBL/GenBank/DDBJ databases">
        <authorList>
            <person name="Gilroy R."/>
        </authorList>
    </citation>
    <scope>NUCLEOTIDE SEQUENCE</scope>
    <source>
        <strain evidence="1">1383</strain>
    </source>
</reference>
<gene>
    <name evidence="1" type="ORF">IAC44_03620</name>
</gene>
<name>A0A9D1KTF7_9FLAO</name>
<protein>
    <submittedName>
        <fullName evidence="1">GatB/YqeY domain-containing protein</fullName>
    </submittedName>
</protein>